<dbReference type="SUPFAM" id="SSF141371">
    <property type="entry name" value="PilZ domain-like"/>
    <property type="match status" value="1"/>
</dbReference>
<proteinExistence type="predicted"/>
<dbReference type="AlphaFoldDB" id="A0A5P6VRZ9"/>
<organism evidence="2 3">
    <name type="scientific">Pseudobutyrivibrio xylanivorans</name>
    <dbReference type="NCBI Taxonomy" id="185007"/>
    <lineage>
        <taxon>Bacteria</taxon>
        <taxon>Bacillati</taxon>
        <taxon>Bacillota</taxon>
        <taxon>Clostridia</taxon>
        <taxon>Lachnospirales</taxon>
        <taxon>Lachnospiraceae</taxon>
        <taxon>Pseudobutyrivibrio</taxon>
    </lineage>
</organism>
<evidence type="ECO:0000313" key="2">
    <source>
        <dbReference type="EMBL" id="QFJ55417.1"/>
    </source>
</evidence>
<gene>
    <name evidence="2" type="ORF">FXF36_11350</name>
</gene>
<accession>A0A5P6VRZ9</accession>
<dbReference type="RefSeq" id="WP_151624172.1">
    <property type="nucleotide sequence ID" value="NZ_CP043028.1"/>
</dbReference>
<dbReference type="Proteomes" id="UP000327030">
    <property type="component" value="Chromosome 1"/>
</dbReference>
<name>A0A5P6VRZ9_PSEXY</name>
<dbReference type="Pfam" id="PF07238">
    <property type="entry name" value="PilZ"/>
    <property type="match status" value="1"/>
</dbReference>
<protein>
    <submittedName>
        <fullName evidence="2">PilZ domain-containing protein</fullName>
    </submittedName>
</protein>
<dbReference type="KEGG" id="pxv:FXF36_11350"/>
<dbReference type="OrthoDB" id="2039592at2"/>
<dbReference type="Gene3D" id="2.40.10.220">
    <property type="entry name" value="predicted glycosyltransferase like domains"/>
    <property type="match status" value="1"/>
</dbReference>
<evidence type="ECO:0000259" key="1">
    <source>
        <dbReference type="Pfam" id="PF07238"/>
    </source>
</evidence>
<feature type="domain" description="PilZ" evidence="1">
    <location>
        <begin position="108"/>
        <end position="198"/>
    </location>
</feature>
<dbReference type="InterPro" id="IPR009875">
    <property type="entry name" value="PilZ_domain"/>
</dbReference>
<sequence>MKLEQLVAGQIVTLEVMIGGSSFEIKTEVVGTNSGTGALVKPYVYNGTVVDFTNGSPKSMRFSLHCIDPNTGGRVVWKNVGVNLVNFKGVDYYAIDSSSFGTIAASSERREDSRVIVKTPGSASMEDGRRFSIEVLDVSDSGVSFIGNANRVTIGDVVEVNFADVAQDTDFSLAITARIVRAEVEREGILFAGKVLERDNKLLAYLCFKGMDAKANK</sequence>
<evidence type="ECO:0000313" key="3">
    <source>
        <dbReference type="Proteomes" id="UP000327030"/>
    </source>
</evidence>
<reference evidence="3" key="1">
    <citation type="submission" date="2019-08" db="EMBL/GenBank/DDBJ databases">
        <title>Complete Genome Sequence of the Polysaccharide-Degrading Rumen Bacterium Pseudobutyrivibrio xylanivorans MA3014.</title>
        <authorList>
            <person name="Palevich N."/>
            <person name="Maclean P.H."/>
            <person name="Kelly W.J."/>
            <person name="Leahy S.C."/>
            <person name="Rakonjac J."/>
            <person name="Attwood G.T."/>
        </authorList>
    </citation>
    <scope>NUCLEOTIDE SEQUENCE [LARGE SCALE GENOMIC DNA]</scope>
    <source>
        <strain evidence="3">MA3014</strain>
    </source>
</reference>
<dbReference type="EMBL" id="CP043028">
    <property type="protein sequence ID" value="QFJ55417.1"/>
    <property type="molecule type" value="Genomic_DNA"/>
</dbReference>
<dbReference type="GO" id="GO:0035438">
    <property type="term" value="F:cyclic-di-GMP binding"/>
    <property type="evidence" value="ECO:0007669"/>
    <property type="project" value="InterPro"/>
</dbReference>